<evidence type="ECO:0000313" key="1">
    <source>
        <dbReference type="EMBL" id="SUJ14416.1"/>
    </source>
</evidence>
<accession>A0A380C7M5</accession>
<dbReference type="Proteomes" id="UP000254893">
    <property type="component" value="Unassembled WGS sequence"/>
</dbReference>
<protein>
    <submittedName>
        <fullName evidence="1">Uncharacterized protein</fullName>
    </submittedName>
</protein>
<reference evidence="1 2" key="1">
    <citation type="submission" date="2018-06" db="EMBL/GenBank/DDBJ databases">
        <authorList>
            <consortium name="Pathogen Informatics"/>
            <person name="Doyle S."/>
        </authorList>
    </citation>
    <scope>NUCLEOTIDE SEQUENCE [LARGE SCALE GENOMIC DNA]</scope>
    <source>
        <strain evidence="1 2">NCTC11388</strain>
    </source>
</reference>
<dbReference type="AlphaFoldDB" id="A0A380C7M5"/>
<organism evidence="1 2">
    <name type="scientific">Sphingobacterium spiritivorum</name>
    <name type="common">Flavobacterium spiritivorum</name>
    <dbReference type="NCBI Taxonomy" id="258"/>
    <lineage>
        <taxon>Bacteria</taxon>
        <taxon>Pseudomonadati</taxon>
        <taxon>Bacteroidota</taxon>
        <taxon>Sphingobacteriia</taxon>
        <taxon>Sphingobacteriales</taxon>
        <taxon>Sphingobacteriaceae</taxon>
        <taxon>Sphingobacterium</taxon>
    </lineage>
</organism>
<proteinExistence type="predicted"/>
<name>A0A380C7M5_SPHSI</name>
<sequence>MSSLTKTMYTNNRMNNKISAFRFFVALLFTIHPLTGMGQHTDIKHLIP</sequence>
<gene>
    <name evidence="1" type="ORF">NCTC11388_02384</name>
</gene>
<dbReference type="EMBL" id="UGYW01000002">
    <property type="protein sequence ID" value="SUJ14416.1"/>
    <property type="molecule type" value="Genomic_DNA"/>
</dbReference>
<evidence type="ECO:0000313" key="2">
    <source>
        <dbReference type="Proteomes" id="UP000254893"/>
    </source>
</evidence>